<keyword evidence="2" id="KW-1185">Reference proteome</keyword>
<gene>
    <name evidence="1" type="ORF">SporoS204_11360</name>
</gene>
<evidence type="ECO:0000313" key="2">
    <source>
        <dbReference type="Proteomes" id="UP000192486"/>
    </source>
</evidence>
<evidence type="ECO:0000313" key="1">
    <source>
        <dbReference type="EMBL" id="ARF14689.1"/>
    </source>
</evidence>
<protein>
    <recommendedName>
        <fullName evidence="3">DUF2691 family protein</fullName>
    </recommendedName>
</protein>
<name>A0ABM6JXI1_SPOUR</name>
<dbReference type="RefSeq" id="WP_037561679.1">
    <property type="nucleotide sequence ID" value="NZ_CP015108.1"/>
</dbReference>
<dbReference type="InterPro" id="IPR020216">
    <property type="entry name" value="Uncharacterised_YncE"/>
</dbReference>
<accession>A0ABM6JXI1</accession>
<dbReference type="Proteomes" id="UP000192486">
    <property type="component" value="Chromosome"/>
</dbReference>
<reference evidence="1 2" key="1">
    <citation type="submission" date="2016-04" db="EMBL/GenBank/DDBJ databases">
        <title>Comparative Genomics and Epigenetics of Sporosarcina ureae.</title>
        <authorList>
            <person name="Oliver A.S."/>
            <person name="Cooper K.K."/>
        </authorList>
    </citation>
    <scope>NUCLEOTIDE SEQUENCE [LARGE SCALE GENOMIC DNA]</scope>
    <source>
        <strain evidence="1 2">S204</strain>
    </source>
</reference>
<dbReference type="EMBL" id="CP015108">
    <property type="protein sequence ID" value="ARF14689.1"/>
    <property type="molecule type" value="Genomic_DNA"/>
</dbReference>
<organism evidence="1 2">
    <name type="scientific">Sporosarcina ureae</name>
    <dbReference type="NCBI Taxonomy" id="1571"/>
    <lineage>
        <taxon>Bacteria</taxon>
        <taxon>Bacillati</taxon>
        <taxon>Bacillota</taxon>
        <taxon>Bacilli</taxon>
        <taxon>Bacillales</taxon>
        <taxon>Caryophanaceae</taxon>
        <taxon>Sporosarcina</taxon>
    </lineage>
</organism>
<sequence length="153" mass="17832">MRGVSFEIPNEYGKQLFDILKEVDVSRWEWQIGDGEAYIIENDTLGKDLFGTITHLTGKELIKLISINEYYLIFADLKAYMNVESEWEIESYEDFLKSDCQFVLLIVDSSYVTIYSKNKSTIQSLYNQAVAAKYKEIEYITDDNDERTTLIAF</sequence>
<dbReference type="Pfam" id="PF10903">
    <property type="entry name" value="DUF2691"/>
    <property type="match status" value="1"/>
</dbReference>
<evidence type="ECO:0008006" key="3">
    <source>
        <dbReference type="Google" id="ProtNLM"/>
    </source>
</evidence>
<proteinExistence type="predicted"/>